<dbReference type="InterPro" id="IPR025665">
    <property type="entry name" value="Beta-barrel_OMP_2"/>
</dbReference>
<accession>W8VPW7</accession>
<proteinExistence type="predicted"/>
<protein>
    <submittedName>
        <fullName evidence="2">PorT protein</fullName>
    </submittedName>
</protein>
<dbReference type="Proteomes" id="UP000031760">
    <property type="component" value="Chromosome"/>
</dbReference>
<feature type="domain" description="Outer membrane protein beta-barrel" evidence="1">
    <location>
        <begin position="49"/>
        <end position="217"/>
    </location>
</feature>
<dbReference type="Pfam" id="PF13568">
    <property type="entry name" value="OMP_b-brl_2"/>
    <property type="match status" value="1"/>
</dbReference>
<dbReference type="EMBL" id="AP014548">
    <property type="protein sequence ID" value="BAO55314.1"/>
    <property type="molecule type" value="Genomic_DNA"/>
</dbReference>
<sequence>MEHPRSTEPLNNPALRIFLFLTVLLVGQLCNAQLFTKERILNRENFDKQLLTFGFYMGLNVYDYKFDYNDLTPDEIATQRSVGFNVGVVSDLRLNEYLNLRFEPGVAFSRRDLFFTDPSFTEENERVREVSGTNIQLPLLLKVSTKRLNNWKPFVIGGASYSYNLSSNEDNPDDNSAGQFRQKTGVFNYELGVGVDIYLFYFKFTPSIRGVFAINDELVRDADPDSPYTGNVDSMLSRGVFLNFTFQ</sequence>
<dbReference type="AlphaFoldDB" id="W8VPW7"/>
<dbReference type="KEGG" id="nmf:NMS_1305"/>
<keyword evidence="3" id="KW-1185">Reference proteome</keyword>
<evidence type="ECO:0000313" key="3">
    <source>
        <dbReference type="Proteomes" id="UP000031760"/>
    </source>
</evidence>
<dbReference type="RefSeq" id="WP_148311341.1">
    <property type="nucleotide sequence ID" value="NZ_AP014548.1"/>
</dbReference>
<gene>
    <name evidence="2" type="ORF">NMS_1305</name>
</gene>
<organism evidence="2 3">
    <name type="scientific">Nonlabens marinus S1-08</name>
    <dbReference type="NCBI Taxonomy" id="1454201"/>
    <lineage>
        <taxon>Bacteria</taxon>
        <taxon>Pseudomonadati</taxon>
        <taxon>Bacteroidota</taxon>
        <taxon>Flavobacteriia</taxon>
        <taxon>Flavobacteriales</taxon>
        <taxon>Flavobacteriaceae</taxon>
        <taxon>Nonlabens</taxon>
    </lineage>
</organism>
<dbReference type="SUPFAM" id="SSF56925">
    <property type="entry name" value="OMPA-like"/>
    <property type="match status" value="1"/>
</dbReference>
<dbReference type="HOGENOM" id="CLU_082712_1_0_10"/>
<evidence type="ECO:0000313" key="2">
    <source>
        <dbReference type="EMBL" id="BAO55314.1"/>
    </source>
</evidence>
<reference evidence="2 3" key="1">
    <citation type="journal article" date="2014" name="Proc. Natl. Acad. Sci. U.S.A.">
        <title>Functional characterization of flavobacteria rhodopsins reveals a unique class of light-driven chloride pump in bacteria.</title>
        <authorList>
            <person name="Yoshizawa S."/>
            <person name="Kumagai Y."/>
            <person name="Kim H."/>
            <person name="Ogura Y."/>
            <person name="Hayashi T."/>
            <person name="Iwasaki W."/>
            <person name="DeLong E.F."/>
            <person name="Kogure K."/>
        </authorList>
    </citation>
    <scope>NUCLEOTIDE SEQUENCE [LARGE SCALE GENOMIC DNA]</scope>
    <source>
        <strain evidence="2 3">S1-08</strain>
    </source>
</reference>
<dbReference type="STRING" id="1454201.NMS_1305"/>
<evidence type="ECO:0000259" key="1">
    <source>
        <dbReference type="Pfam" id="PF13568"/>
    </source>
</evidence>
<name>W8VPW7_9FLAO</name>
<dbReference type="OrthoDB" id="1467485at2"/>
<dbReference type="InterPro" id="IPR011250">
    <property type="entry name" value="OMP/PagP_B-barrel"/>
</dbReference>